<feature type="transmembrane region" description="Helical" evidence="1">
    <location>
        <begin position="21"/>
        <end position="44"/>
    </location>
</feature>
<organism evidence="2 3">
    <name type="scientific">Amycolatopsis iheyensis</name>
    <dbReference type="NCBI Taxonomy" id="2945988"/>
    <lineage>
        <taxon>Bacteria</taxon>
        <taxon>Bacillati</taxon>
        <taxon>Actinomycetota</taxon>
        <taxon>Actinomycetes</taxon>
        <taxon>Pseudonocardiales</taxon>
        <taxon>Pseudonocardiaceae</taxon>
        <taxon>Amycolatopsis</taxon>
    </lineage>
</organism>
<keyword evidence="1" id="KW-1133">Transmembrane helix</keyword>
<evidence type="ECO:0000256" key="1">
    <source>
        <dbReference type="SAM" id="Phobius"/>
    </source>
</evidence>
<proteinExistence type="predicted"/>
<reference evidence="2" key="1">
    <citation type="submission" date="2022-06" db="EMBL/GenBank/DDBJ databases">
        <title>Amycolatopsis iheyaensis sp. nov., a new species of the genus Amycolatopsis isolated from soil in Iheya island, Japan.</title>
        <authorList>
            <person name="Ngamcharungchit C."/>
            <person name="Kanto H."/>
            <person name="Take A."/>
            <person name="Intra B."/>
            <person name="Matsumoto A."/>
            <person name="Panbangred W."/>
            <person name="Inahashi Y."/>
        </authorList>
    </citation>
    <scope>NUCLEOTIDE SEQUENCE</scope>
    <source>
        <strain evidence="2">OK19-0408</strain>
    </source>
</reference>
<dbReference type="RefSeq" id="WP_257918455.1">
    <property type="nucleotide sequence ID" value="NZ_JAMXQV010000001.1"/>
</dbReference>
<keyword evidence="3" id="KW-1185">Reference proteome</keyword>
<protein>
    <submittedName>
        <fullName evidence="2">Uncharacterized protein</fullName>
    </submittedName>
</protein>
<gene>
    <name evidence="2" type="ORF">M8542_03295</name>
</gene>
<name>A0A9X2N7V5_9PSEU</name>
<dbReference type="Proteomes" id="UP001144096">
    <property type="component" value="Unassembled WGS sequence"/>
</dbReference>
<accession>A0A9X2N7V5</accession>
<keyword evidence="1" id="KW-0472">Membrane</keyword>
<evidence type="ECO:0000313" key="2">
    <source>
        <dbReference type="EMBL" id="MCR6481834.1"/>
    </source>
</evidence>
<comment type="caution">
    <text evidence="2">The sequence shown here is derived from an EMBL/GenBank/DDBJ whole genome shotgun (WGS) entry which is preliminary data.</text>
</comment>
<dbReference type="AlphaFoldDB" id="A0A9X2N7V5"/>
<keyword evidence="1" id="KW-0812">Transmembrane</keyword>
<evidence type="ECO:0000313" key="3">
    <source>
        <dbReference type="Proteomes" id="UP001144096"/>
    </source>
</evidence>
<feature type="transmembrane region" description="Helical" evidence="1">
    <location>
        <begin position="50"/>
        <end position="72"/>
    </location>
</feature>
<dbReference type="EMBL" id="JAMXQV010000001">
    <property type="protein sequence ID" value="MCR6481834.1"/>
    <property type="molecule type" value="Genomic_DNA"/>
</dbReference>
<sequence>MLDLLPGEQLRWSGAPARPKLTYGEWSLVIWGTVFELIGLPIALTPASPGWTIIFPMVGLLWFTTLVVTRLVRRSTSYRVTSRRLLVARTWPWRRERAHYLGALGRPLLVPGPRHLDTIVFSEVAAMIHRRRERFRWALHARVLTRFVPCLELLPDAERVAGLIADSRARQTTRTCSIPLPP</sequence>